<dbReference type="InterPro" id="IPR001789">
    <property type="entry name" value="Sig_transdc_resp-reg_receiver"/>
</dbReference>
<feature type="modified residue" description="4-aspartylphosphate" evidence="6">
    <location>
        <position position="51"/>
    </location>
</feature>
<dbReference type="Gene3D" id="1.10.10.10">
    <property type="entry name" value="Winged helix-like DNA-binding domain superfamily/Winged helix DNA-binding domain"/>
    <property type="match status" value="1"/>
</dbReference>
<dbReference type="Gene3D" id="3.40.50.2300">
    <property type="match status" value="1"/>
</dbReference>
<keyword evidence="5" id="KW-0804">Transcription</keyword>
<dbReference type="PANTHER" id="PTHR48111:SF22">
    <property type="entry name" value="REGULATOR OF RPOS"/>
    <property type="match status" value="1"/>
</dbReference>
<dbReference type="EMBL" id="CP138858">
    <property type="protein sequence ID" value="WPJ97707.1"/>
    <property type="molecule type" value="Genomic_DNA"/>
</dbReference>
<evidence type="ECO:0000256" key="5">
    <source>
        <dbReference type="ARBA" id="ARBA00023163"/>
    </source>
</evidence>
<evidence type="ECO:0000256" key="3">
    <source>
        <dbReference type="ARBA" id="ARBA00023015"/>
    </source>
</evidence>
<evidence type="ECO:0000256" key="4">
    <source>
        <dbReference type="ARBA" id="ARBA00023125"/>
    </source>
</evidence>
<keyword evidence="2" id="KW-0902">Two-component regulatory system</keyword>
<dbReference type="RefSeq" id="WP_319834536.1">
    <property type="nucleotide sequence ID" value="NZ_CP138858.1"/>
</dbReference>
<dbReference type="Proteomes" id="UP001324993">
    <property type="component" value="Chromosome"/>
</dbReference>
<dbReference type="InterPro" id="IPR039420">
    <property type="entry name" value="WalR-like"/>
</dbReference>
<keyword evidence="4 7" id="KW-0238">DNA-binding</keyword>
<dbReference type="CDD" id="cd00383">
    <property type="entry name" value="trans_reg_C"/>
    <property type="match status" value="1"/>
</dbReference>
<evidence type="ECO:0000259" key="8">
    <source>
        <dbReference type="PROSITE" id="PS50110"/>
    </source>
</evidence>
<dbReference type="Pfam" id="PF00072">
    <property type="entry name" value="Response_reg"/>
    <property type="match status" value="1"/>
</dbReference>
<feature type="domain" description="OmpR/PhoB-type" evidence="9">
    <location>
        <begin position="124"/>
        <end position="222"/>
    </location>
</feature>
<protein>
    <submittedName>
        <fullName evidence="10">Response regulator transcription factor</fullName>
    </submittedName>
</protein>
<dbReference type="Pfam" id="PF00486">
    <property type="entry name" value="Trans_reg_C"/>
    <property type="match status" value="1"/>
</dbReference>
<feature type="DNA-binding region" description="OmpR/PhoB-type" evidence="7">
    <location>
        <begin position="124"/>
        <end position="222"/>
    </location>
</feature>
<feature type="domain" description="Response regulatory" evidence="8">
    <location>
        <begin position="2"/>
        <end position="116"/>
    </location>
</feature>
<evidence type="ECO:0000256" key="7">
    <source>
        <dbReference type="PROSITE-ProRule" id="PRU01091"/>
    </source>
</evidence>
<evidence type="ECO:0000256" key="2">
    <source>
        <dbReference type="ARBA" id="ARBA00023012"/>
    </source>
</evidence>
<organism evidence="10 11">
    <name type="scientific">Coraliomargarita algicola</name>
    <dbReference type="NCBI Taxonomy" id="3092156"/>
    <lineage>
        <taxon>Bacteria</taxon>
        <taxon>Pseudomonadati</taxon>
        <taxon>Verrucomicrobiota</taxon>
        <taxon>Opitutia</taxon>
        <taxon>Puniceicoccales</taxon>
        <taxon>Coraliomargaritaceae</taxon>
        <taxon>Coraliomargarita</taxon>
    </lineage>
</organism>
<name>A0ABZ0RQC2_9BACT</name>
<dbReference type="InterPro" id="IPR001867">
    <property type="entry name" value="OmpR/PhoB-type_DNA-bd"/>
</dbReference>
<dbReference type="SMART" id="SM00862">
    <property type="entry name" value="Trans_reg_C"/>
    <property type="match status" value="1"/>
</dbReference>
<evidence type="ECO:0000259" key="9">
    <source>
        <dbReference type="PROSITE" id="PS51755"/>
    </source>
</evidence>
<gene>
    <name evidence="10" type="ORF">SH580_08290</name>
</gene>
<keyword evidence="1 6" id="KW-0597">Phosphoprotein</keyword>
<evidence type="ECO:0000256" key="1">
    <source>
        <dbReference type="ARBA" id="ARBA00022553"/>
    </source>
</evidence>
<evidence type="ECO:0000256" key="6">
    <source>
        <dbReference type="PROSITE-ProRule" id="PRU00169"/>
    </source>
</evidence>
<dbReference type="PROSITE" id="PS50110">
    <property type="entry name" value="RESPONSE_REGULATORY"/>
    <property type="match status" value="1"/>
</dbReference>
<dbReference type="SUPFAM" id="SSF52172">
    <property type="entry name" value="CheY-like"/>
    <property type="match status" value="1"/>
</dbReference>
<keyword evidence="3" id="KW-0805">Transcription regulation</keyword>
<dbReference type="SMART" id="SM00448">
    <property type="entry name" value="REC"/>
    <property type="match status" value="1"/>
</dbReference>
<sequence length="225" mass="25272">MRILVIEDYSPLRTAMVESLESAGYAVDASVEGEEGLWYAQNHDYDTIVLDIMLPKMNGLEILETIRAEGKGVPMIIISARDSVDHRIEGLDAGADDYLVKPFALKELLARVRAQTRKAYDKRASRLLVGDLSIDLSAKRVERAGAELKLTAQEDSLLEYLALREGEVVSRQEIWDHVYNYYEDASSNAVDVYIGYLRKKLGTGTGATYIQTRRGQGYLLEYQTV</sequence>
<dbReference type="PROSITE" id="PS51755">
    <property type="entry name" value="OMPR_PHOB"/>
    <property type="match status" value="1"/>
</dbReference>
<dbReference type="Gene3D" id="6.10.250.690">
    <property type="match status" value="1"/>
</dbReference>
<dbReference type="InterPro" id="IPR011006">
    <property type="entry name" value="CheY-like_superfamily"/>
</dbReference>
<accession>A0ABZ0RQC2</accession>
<evidence type="ECO:0000313" key="11">
    <source>
        <dbReference type="Proteomes" id="UP001324993"/>
    </source>
</evidence>
<dbReference type="CDD" id="cd19935">
    <property type="entry name" value="REC_OmpR_CusR-like"/>
    <property type="match status" value="1"/>
</dbReference>
<dbReference type="PANTHER" id="PTHR48111">
    <property type="entry name" value="REGULATOR OF RPOS"/>
    <property type="match status" value="1"/>
</dbReference>
<proteinExistence type="predicted"/>
<keyword evidence="11" id="KW-1185">Reference proteome</keyword>
<reference evidence="10 11" key="1">
    <citation type="submission" date="2023-11" db="EMBL/GenBank/DDBJ databases">
        <title>Coraliomargarita sp. nov., isolated from marine algae.</title>
        <authorList>
            <person name="Lee J.K."/>
            <person name="Baek J.H."/>
            <person name="Kim J.M."/>
            <person name="Choi D.G."/>
            <person name="Jeon C.O."/>
        </authorList>
    </citation>
    <scope>NUCLEOTIDE SEQUENCE [LARGE SCALE GENOMIC DNA]</scope>
    <source>
        <strain evidence="10 11">J2-16</strain>
    </source>
</reference>
<evidence type="ECO:0000313" key="10">
    <source>
        <dbReference type="EMBL" id="WPJ97707.1"/>
    </source>
</evidence>
<dbReference type="InterPro" id="IPR036388">
    <property type="entry name" value="WH-like_DNA-bd_sf"/>
</dbReference>